<reference evidence="7 8" key="3">
    <citation type="submission" date="2020-02" db="EMBL/GenBank/DDBJ databases">
        <title>Flavobacterium profundi sp. nov., isolated from a deep-sea seamount.</title>
        <authorList>
            <person name="Zhang D.-C."/>
        </authorList>
    </citation>
    <scope>NUCLEOTIDE SEQUENCE [LARGE SCALE GENOMIC DNA]</scope>
    <source>
        <strain evidence="7 8">EC11</strain>
    </source>
</reference>
<keyword evidence="4 5" id="KW-0472">Membrane</keyword>
<feature type="transmembrane region" description="Helical" evidence="5">
    <location>
        <begin position="406"/>
        <end position="434"/>
    </location>
</feature>
<reference evidence="8" key="1">
    <citation type="submission" date="2019-05" db="EMBL/GenBank/DDBJ databases">
        <title>Flavobacterium profundi sp. nov., isolated from a deep-sea seamount.</title>
        <authorList>
            <person name="Zhang D.-C."/>
        </authorList>
    </citation>
    <scope>NUCLEOTIDE SEQUENCE [LARGE SCALE GENOMIC DNA]</scope>
    <source>
        <strain evidence="8">EC11</strain>
    </source>
</reference>
<evidence type="ECO:0000256" key="1">
    <source>
        <dbReference type="ARBA" id="ARBA00004141"/>
    </source>
</evidence>
<dbReference type="InterPro" id="IPR051533">
    <property type="entry name" value="WaaL-like"/>
</dbReference>
<evidence type="ECO:0000256" key="3">
    <source>
        <dbReference type="ARBA" id="ARBA00022989"/>
    </source>
</evidence>
<evidence type="ECO:0000313" key="8">
    <source>
        <dbReference type="Proteomes" id="UP000817854"/>
    </source>
</evidence>
<evidence type="ECO:0000256" key="2">
    <source>
        <dbReference type="ARBA" id="ARBA00022692"/>
    </source>
</evidence>
<feature type="transmembrane region" description="Helical" evidence="5">
    <location>
        <begin position="204"/>
        <end position="226"/>
    </location>
</feature>
<reference evidence="7 8" key="2">
    <citation type="submission" date="2019-05" db="EMBL/GenBank/DDBJ databases">
        <authorList>
            <person name="Lianzixin W."/>
        </authorList>
    </citation>
    <scope>NUCLEOTIDE SEQUENCE [LARGE SCALE GENOMIC DNA]</scope>
    <source>
        <strain evidence="7 8">EC11</strain>
    </source>
</reference>
<feature type="transmembrane region" description="Helical" evidence="5">
    <location>
        <begin position="281"/>
        <end position="302"/>
    </location>
</feature>
<protein>
    <submittedName>
        <fullName evidence="7">O-antigen ligase family protein</fullName>
    </submittedName>
</protein>
<proteinExistence type="predicted"/>
<evidence type="ECO:0000256" key="4">
    <source>
        <dbReference type="ARBA" id="ARBA00023136"/>
    </source>
</evidence>
<feature type="transmembrane region" description="Helical" evidence="5">
    <location>
        <begin position="32"/>
        <end position="48"/>
    </location>
</feature>
<keyword evidence="2 5" id="KW-0812">Transmembrane</keyword>
<feature type="transmembrane region" description="Helical" evidence="5">
    <location>
        <begin position="104"/>
        <end position="123"/>
    </location>
</feature>
<keyword evidence="3 5" id="KW-1133">Transmembrane helix</keyword>
<dbReference type="GO" id="GO:0016874">
    <property type="term" value="F:ligase activity"/>
    <property type="evidence" value="ECO:0007669"/>
    <property type="project" value="UniProtKB-KW"/>
</dbReference>
<evidence type="ECO:0000313" key="7">
    <source>
        <dbReference type="EMBL" id="NHN26181.1"/>
    </source>
</evidence>
<dbReference type="EMBL" id="VEVQ02000006">
    <property type="protein sequence ID" value="NHN26181.1"/>
    <property type="molecule type" value="Genomic_DNA"/>
</dbReference>
<accession>A0ABX0IRJ0</accession>
<feature type="transmembrane region" description="Helical" evidence="5">
    <location>
        <begin position="9"/>
        <end position="26"/>
    </location>
</feature>
<comment type="caution">
    <text evidence="7">The sequence shown here is derived from an EMBL/GenBank/DDBJ whole genome shotgun (WGS) entry which is preliminary data.</text>
</comment>
<organism evidence="7 8">
    <name type="scientific">Flavobacterium jejuense</name>
    <dbReference type="NCBI Taxonomy" id="1544455"/>
    <lineage>
        <taxon>Bacteria</taxon>
        <taxon>Pseudomonadati</taxon>
        <taxon>Bacteroidota</taxon>
        <taxon>Flavobacteriia</taxon>
        <taxon>Flavobacteriales</taxon>
        <taxon>Flavobacteriaceae</taxon>
        <taxon>Flavobacterium</taxon>
    </lineage>
</organism>
<dbReference type="RefSeq" id="WP_140962508.1">
    <property type="nucleotide sequence ID" value="NZ_VEVQ02000006.1"/>
</dbReference>
<dbReference type="Proteomes" id="UP000817854">
    <property type="component" value="Unassembled WGS sequence"/>
</dbReference>
<dbReference type="InterPro" id="IPR007016">
    <property type="entry name" value="O-antigen_ligase-rel_domated"/>
</dbReference>
<feature type="transmembrane region" description="Helical" evidence="5">
    <location>
        <begin position="57"/>
        <end position="74"/>
    </location>
</feature>
<dbReference type="PANTHER" id="PTHR37422:SF13">
    <property type="entry name" value="LIPOPOLYSACCHARIDE BIOSYNTHESIS PROTEIN PA4999-RELATED"/>
    <property type="match status" value="1"/>
</dbReference>
<feature type="transmembrane region" description="Helical" evidence="5">
    <location>
        <begin position="165"/>
        <end position="184"/>
    </location>
</feature>
<feature type="transmembrane region" description="Helical" evidence="5">
    <location>
        <begin position="380"/>
        <end position="399"/>
    </location>
</feature>
<evidence type="ECO:0000256" key="5">
    <source>
        <dbReference type="SAM" id="Phobius"/>
    </source>
</evidence>
<feature type="transmembrane region" description="Helical" evidence="5">
    <location>
        <begin position="233"/>
        <end position="250"/>
    </location>
</feature>
<dbReference type="Pfam" id="PF04932">
    <property type="entry name" value="Wzy_C"/>
    <property type="match status" value="1"/>
</dbReference>
<feature type="transmembrane region" description="Helical" evidence="5">
    <location>
        <begin position="80"/>
        <end position="97"/>
    </location>
</feature>
<feature type="transmembrane region" description="Helical" evidence="5">
    <location>
        <begin position="256"/>
        <end position="274"/>
    </location>
</feature>
<comment type="subcellular location">
    <subcellularLocation>
        <location evidence="1">Membrane</location>
        <topology evidence="1">Multi-pass membrane protein</topology>
    </subcellularLocation>
</comment>
<feature type="transmembrane region" description="Helical" evidence="5">
    <location>
        <begin position="135"/>
        <end position="153"/>
    </location>
</feature>
<dbReference type="PANTHER" id="PTHR37422">
    <property type="entry name" value="TEICHURONIC ACID BIOSYNTHESIS PROTEIN TUAE"/>
    <property type="match status" value="1"/>
</dbReference>
<keyword evidence="8" id="KW-1185">Reference proteome</keyword>
<sequence length="450" mass="51024">METKKTKGTYYILFFLLHLFIGVFFYSFRFLSVGYAALIILLGCFFIVKNKNNNNEALFWAAYIVGAEVFLRMTKGNIGSEYGKYGVILFMLLGIYYKGISKKAAPYMFFLVFLLPSAFYGIIQLSFDTSIRKALVFNLLGPICLGISCLYLMDKKITFSDIEKLTRWMLYPLLAMVVYIFLYNPTVREVVTGTDSNSATSGGFGPNQVSTVLGLGMFIIFVRLLFFSKKISLIILHIFLLFIFSYRGIITFSRGGVYTGIAMILILVFFIYLFANIKAKFKIGAIASIMIVLGIGVFIYSISQTGGLILNRYKGEDSLGREKVSKFSGREELAVTELQLFYDNPIMGVGVGMNKEYRKDLLGIVGASHNEITRMLAEHGFLGIINLMILLIVPFVNYISNKKYIFLFSFFIFWFLTINHAAMRIAAPAFIYALTLLNFSFDEEPIVHRK</sequence>
<keyword evidence="7" id="KW-0436">Ligase</keyword>
<gene>
    <name evidence="7" type="ORF">FIA58_010880</name>
</gene>
<evidence type="ECO:0000259" key="6">
    <source>
        <dbReference type="Pfam" id="PF04932"/>
    </source>
</evidence>
<name>A0ABX0IRJ0_9FLAO</name>
<feature type="domain" description="O-antigen ligase-related" evidence="6">
    <location>
        <begin position="240"/>
        <end position="387"/>
    </location>
</feature>